<comment type="caution">
    <text evidence="8">The sequence shown here is derived from an EMBL/GenBank/DDBJ whole genome shotgun (WGS) entry which is preliminary data.</text>
</comment>
<reference evidence="8 9" key="1">
    <citation type="submission" date="2018-11" db="EMBL/GenBank/DDBJ databases">
        <title>Genome sequencing of Lautropia sp. KCOM 2505 (= ChDC F240).</title>
        <authorList>
            <person name="Kook J.-K."/>
            <person name="Park S.-N."/>
            <person name="Lim Y.K."/>
        </authorList>
    </citation>
    <scope>NUCLEOTIDE SEQUENCE [LARGE SCALE GENOMIC DNA]</scope>
    <source>
        <strain evidence="8 9">KCOM 2505</strain>
    </source>
</reference>
<dbReference type="InterPro" id="IPR010583">
    <property type="entry name" value="MipA"/>
</dbReference>
<gene>
    <name evidence="8" type="ORF">EHV23_10730</name>
</gene>
<keyword evidence="3 7" id="KW-0732">Signal</keyword>
<accession>A0A3R8MQ04</accession>
<comment type="subcellular location">
    <subcellularLocation>
        <location evidence="1">Cell outer membrane</location>
    </subcellularLocation>
</comment>
<evidence type="ECO:0000256" key="5">
    <source>
        <dbReference type="ARBA" id="ARBA00023237"/>
    </source>
</evidence>
<dbReference type="RefSeq" id="WP_125096067.1">
    <property type="nucleotide sequence ID" value="NZ_RRUE01000002.1"/>
</dbReference>
<dbReference type="AlphaFoldDB" id="A0A3R8MQ04"/>
<keyword evidence="4" id="KW-0472">Membrane</keyword>
<evidence type="ECO:0000313" key="8">
    <source>
        <dbReference type="EMBL" id="RRN43867.1"/>
    </source>
</evidence>
<organism evidence="8 9">
    <name type="scientific">Lautropia dentalis</name>
    <dbReference type="NCBI Taxonomy" id="2490857"/>
    <lineage>
        <taxon>Bacteria</taxon>
        <taxon>Pseudomonadati</taxon>
        <taxon>Pseudomonadota</taxon>
        <taxon>Betaproteobacteria</taxon>
        <taxon>Burkholderiales</taxon>
        <taxon>Burkholderiaceae</taxon>
        <taxon>Lautropia</taxon>
    </lineage>
</organism>
<dbReference type="OrthoDB" id="8562138at2"/>
<comment type="similarity">
    <text evidence="2">Belongs to the MipA/OmpV family.</text>
</comment>
<dbReference type="GO" id="GO:0009279">
    <property type="term" value="C:cell outer membrane"/>
    <property type="evidence" value="ECO:0007669"/>
    <property type="project" value="UniProtKB-SubCell"/>
</dbReference>
<evidence type="ECO:0000256" key="3">
    <source>
        <dbReference type="ARBA" id="ARBA00022729"/>
    </source>
</evidence>
<protein>
    <submittedName>
        <fullName evidence="8">MipA/OmpV family protein</fullName>
    </submittedName>
</protein>
<evidence type="ECO:0000256" key="7">
    <source>
        <dbReference type="SAM" id="SignalP"/>
    </source>
</evidence>
<name>A0A3R8MQ04_9BURK</name>
<feature type="chain" id="PRO_5018530729" evidence="7">
    <location>
        <begin position="30"/>
        <end position="347"/>
    </location>
</feature>
<evidence type="ECO:0000256" key="1">
    <source>
        <dbReference type="ARBA" id="ARBA00004442"/>
    </source>
</evidence>
<keyword evidence="9" id="KW-1185">Reference proteome</keyword>
<proteinExistence type="inferred from homology"/>
<dbReference type="Proteomes" id="UP000270261">
    <property type="component" value="Unassembled WGS sequence"/>
</dbReference>
<evidence type="ECO:0000256" key="2">
    <source>
        <dbReference type="ARBA" id="ARBA00005722"/>
    </source>
</evidence>
<dbReference type="PANTHER" id="PTHR38776">
    <property type="entry name" value="MLTA-INTERACTING PROTEIN-RELATED"/>
    <property type="match status" value="1"/>
</dbReference>
<feature type="signal peptide" evidence="7">
    <location>
        <begin position="1"/>
        <end position="29"/>
    </location>
</feature>
<evidence type="ECO:0000256" key="4">
    <source>
        <dbReference type="ARBA" id="ARBA00023136"/>
    </source>
</evidence>
<keyword evidence="5" id="KW-0998">Cell outer membrane</keyword>
<evidence type="ECO:0000313" key="9">
    <source>
        <dbReference type="Proteomes" id="UP000270261"/>
    </source>
</evidence>
<sequence length="347" mass="38014">MPFSADFLRGPAVGTVLLALAGATLPVQAEQAAPGRVTGSVSGVMRDDIHGAGAGAGADAGAAVARPSGQDALPSLQGASQPGRTDARALSHRYRLPVWELGLGLSAITLPDYRGSDRQRQYLLPFPVFVYRSPHLRVDRGGIRADLWDSDRYELDVSVAASPPVRRTTTGIRAGMPRLKPLFEIGPRLQVHLWRDAQAKQELRLELPLRYAMPLGRLQNRGWVFSPSLNWRVNDVVGLSGWNFAAWAGPVFATRTWHHYYYAVEPQYARSWRPAYAPKGGYSGMDMTLSLNKRYPSAWVAGFVRASNLNGATIASSPLVRRRTNVTAGVVVGWLFARSQEEVQQTE</sequence>
<feature type="region of interest" description="Disordered" evidence="6">
    <location>
        <begin position="56"/>
        <end position="86"/>
    </location>
</feature>
<dbReference type="Pfam" id="PF06629">
    <property type="entry name" value="MipA"/>
    <property type="match status" value="1"/>
</dbReference>
<dbReference type="PANTHER" id="PTHR38776:SF1">
    <property type="entry name" value="MLTA-INTERACTING PROTEIN-RELATED"/>
    <property type="match status" value="1"/>
</dbReference>
<evidence type="ECO:0000256" key="6">
    <source>
        <dbReference type="SAM" id="MobiDB-lite"/>
    </source>
</evidence>
<dbReference type="EMBL" id="RRUE01000002">
    <property type="protein sequence ID" value="RRN43867.1"/>
    <property type="molecule type" value="Genomic_DNA"/>
</dbReference>